<keyword evidence="9" id="KW-1185">Reference proteome</keyword>
<dbReference type="GO" id="GO:0016491">
    <property type="term" value="F:oxidoreductase activity"/>
    <property type="evidence" value="ECO:0007669"/>
    <property type="project" value="InterPro"/>
</dbReference>
<proteinExistence type="predicted"/>
<evidence type="ECO:0000259" key="7">
    <source>
        <dbReference type="Pfam" id="PF04116"/>
    </source>
</evidence>
<evidence type="ECO:0000256" key="1">
    <source>
        <dbReference type="ARBA" id="ARBA00004370"/>
    </source>
</evidence>
<name>A0A4D9D2S1_9STRA</name>
<comment type="subcellular location">
    <subcellularLocation>
        <location evidence="1">Membrane</location>
    </subcellularLocation>
</comment>
<accession>A0A4D9D2S1</accession>
<feature type="signal peptide" evidence="6">
    <location>
        <begin position="1"/>
        <end position="28"/>
    </location>
</feature>
<keyword evidence="4 5" id="KW-0472">Membrane</keyword>
<organism evidence="8 9">
    <name type="scientific">Nannochloropsis salina CCMP1776</name>
    <dbReference type="NCBI Taxonomy" id="1027361"/>
    <lineage>
        <taxon>Eukaryota</taxon>
        <taxon>Sar</taxon>
        <taxon>Stramenopiles</taxon>
        <taxon>Ochrophyta</taxon>
        <taxon>Eustigmatophyceae</taxon>
        <taxon>Eustigmatales</taxon>
        <taxon>Monodopsidaceae</taxon>
        <taxon>Microchloropsis</taxon>
        <taxon>Microchloropsis salina</taxon>
    </lineage>
</organism>
<evidence type="ECO:0000256" key="6">
    <source>
        <dbReference type="SAM" id="SignalP"/>
    </source>
</evidence>
<comment type="caution">
    <text evidence="8">The sequence shown here is derived from an EMBL/GenBank/DDBJ whole genome shotgun (WGS) entry which is preliminary data.</text>
</comment>
<reference evidence="8 9" key="1">
    <citation type="submission" date="2019-01" db="EMBL/GenBank/DDBJ databases">
        <title>Nuclear Genome Assembly of the Microalgal Biofuel strain Nannochloropsis salina CCMP1776.</title>
        <authorList>
            <person name="Hovde B."/>
        </authorList>
    </citation>
    <scope>NUCLEOTIDE SEQUENCE [LARGE SCALE GENOMIC DNA]</scope>
    <source>
        <strain evidence="8 9">CCMP1776</strain>
    </source>
</reference>
<evidence type="ECO:0000313" key="9">
    <source>
        <dbReference type="Proteomes" id="UP000355283"/>
    </source>
</evidence>
<dbReference type="InterPro" id="IPR050307">
    <property type="entry name" value="Sterol_Desaturase_Related"/>
</dbReference>
<evidence type="ECO:0000313" key="8">
    <source>
        <dbReference type="EMBL" id="TFJ83745.1"/>
    </source>
</evidence>
<sequence>MAAYFQVFRNSKIGIVLTLSLIFTTAAASPSAYFPEKLSLLLKTLTGSDRLVNPHCIDNPFCAFNDWVNAFLFSDAVKADVMARLGPAGAHYFLTYVRDLVAGSVLYYLTAGLWHTYVYQWHGDYFFTQQGFEKPSAATIKDQIQLAQTSMFLYAALPVLAEWLVESGWTQCYYYVEEIGGWPYYLAFTLLYLAMVEVGVYWMHRTLHENKVLYKYIHGLHHKYNKPSTLSPWASVAFNPIDGILQASPYVICLFLVPCHYLTHVAMVFFTAVWATNIHDAMDGNTEPVMGSKYHTMHHTHYHYNFGQFFIFADWMFGTLRVPEPRAAKAVLSPGVVPSSGVRTTGKSGRGKMD</sequence>
<evidence type="ECO:0000256" key="3">
    <source>
        <dbReference type="ARBA" id="ARBA00022989"/>
    </source>
</evidence>
<keyword evidence="6" id="KW-0732">Signal</keyword>
<evidence type="ECO:0000256" key="4">
    <source>
        <dbReference type="ARBA" id="ARBA00023136"/>
    </source>
</evidence>
<dbReference type="Pfam" id="PF04116">
    <property type="entry name" value="FA_hydroxylase"/>
    <property type="match status" value="1"/>
</dbReference>
<evidence type="ECO:0000256" key="5">
    <source>
        <dbReference type="SAM" id="Phobius"/>
    </source>
</evidence>
<dbReference type="AlphaFoldDB" id="A0A4D9D2S1"/>
<feature type="transmembrane region" description="Helical" evidence="5">
    <location>
        <begin position="182"/>
        <end position="203"/>
    </location>
</feature>
<dbReference type="InterPro" id="IPR006694">
    <property type="entry name" value="Fatty_acid_hydroxylase"/>
</dbReference>
<feature type="domain" description="Fatty acid hydroxylase" evidence="7">
    <location>
        <begin position="190"/>
        <end position="319"/>
    </location>
</feature>
<keyword evidence="3 5" id="KW-1133">Transmembrane helix</keyword>
<evidence type="ECO:0000256" key="2">
    <source>
        <dbReference type="ARBA" id="ARBA00022692"/>
    </source>
</evidence>
<dbReference type="GO" id="GO:0016020">
    <property type="term" value="C:membrane"/>
    <property type="evidence" value="ECO:0007669"/>
    <property type="project" value="UniProtKB-SubCell"/>
</dbReference>
<feature type="chain" id="PRO_5020041870" description="Fatty acid hydroxylase domain-containing protein" evidence="6">
    <location>
        <begin position="29"/>
        <end position="354"/>
    </location>
</feature>
<keyword evidence="2 5" id="KW-0812">Transmembrane</keyword>
<dbReference type="GO" id="GO:0008610">
    <property type="term" value="P:lipid biosynthetic process"/>
    <property type="evidence" value="ECO:0007669"/>
    <property type="project" value="InterPro"/>
</dbReference>
<dbReference type="EMBL" id="SDOX01000021">
    <property type="protein sequence ID" value="TFJ83745.1"/>
    <property type="molecule type" value="Genomic_DNA"/>
</dbReference>
<gene>
    <name evidence="8" type="ORF">NSK_004849</name>
</gene>
<dbReference type="Proteomes" id="UP000355283">
    <property type="component" value="Unassembled WGS sequence"/>
</dbReference>
<dbReference type="OrthoDB" id="408954at2759"/>
<dbReference type="GO" id="GO:0005506">
    <property type="term" value="F:iron ion binding"/>
    <property type="evidence" value="ECO:0007669"/>
    <property type="project" value="InterPro"/>
</dbReference>
<protein>
    <recommendedName>
        <fullName evidence="7">Fatty acid hydroxylase domain-containing protein</fullName>
    </recommendedName>
</protein>
<dbReference type="PANTHER" id="PTHR11863">
    <property type="entry name" value="STEROL DESATURASE"/>
    <property type="match status" value="1"/>
</dbReference>